<accession>A0A423VWW2</accession>
<name>A0A423VWW2_9PEZI</name>
<protein>
    <recommendedName>
        <fullName evidence="3">F-box domain-containing protein</fullName>
    </recommendedName>
</protein>
<evidence type="ECO:0000313" key="2">
    <source>
        <dbReference type="Proteomes" id="UP000285146"/>
    </source>
</evidence>
<evidence type="ECO:0008006" key="3">
    <source>
        <dbReference type="Google" id="ProtNLM"/>
    </source>
</evidence>
<sequence>MAPKLTHFPDEVLGMILGTFCLHCTREHDYDAPDGYFRPCKAKEQDPDSPSWYSQDYPRTLHSLCLVSRRFLSIAQPLLHHDFLPGYGDSWWSTTFSWDRRLSALLRTIVRRRDLAASVKRIFVHRFLFRQISQEEARSALDDAARVLEDLDVAEYYASFHATSKEYGSLGQDALGLLGVVLALVPNIDRLGLQVDGYTGGIPAVALQSLTNIVPGPGLLSRIKTLDICCHSAGKTLFSLWYAGGILEEAHGLETLNLHMCGDGFFDDSLRIGEDRLHLRHLRLTQSSLTDHSFGALLSACAPGLETIVYEASYPFWQFVHCDGITTSPPNSRQPTDPLFRHLVKFEATLKSLYLDLRCRERLTGRHGPLEGWEGGWTYPLTGTDTLASFSALEDVFLNTSLIYSPEQPVTADLEMLTRFLPPNVRTLKLAGGSHSADQDRLAKSLLHLAKVAAAATECDDRFSRLERVTCDASIAQELDEMAVREVFATAGIDFAYDSWSLSEPTVPSGTLRWEEMDYGCPSVPMPLPPDDEDDDL</sequence>
<keyword evidence="2" id="KW-1185">Reference proteome</keyword>
<reference evidence="1 2" key="1">
    <citation type="submission" date="2015-09" db="EMBL/GenBank/DDBJ databases">
        <title>Host preference determinants of Valsa canker pathogens revealed by comparative genomics.</title>
        <authorList>
            <person name="Yin Z."/>
            <person name="Huang L."/>
        </authorList>
    </citation>
    <scope>NUCLEOTIDE SEQUENCE [LARGE SCALE GENOMIC DNA]</scope>
    <source>
        <strain evidence="1 2">SXYLt</strain>
    </source>
</reference>
<proteinExistence type="predicted"/>
<dbReference type="OrthoDB" id="2520703at2759"/>
<dbReference type="EMBL" id="LKEB01000071">
    <property type="protein sequence ID" value="ROV95481.1"/>
    <property type="molecule type" value="Genomic_DNA"/>
</dbReference>
<comment type="caution">
    <text evidence="1">The sequence shown here is derived from an EMBL/GenBank/DDBJ whole genome shotgun (WGS) entry which is preliminary data.</text>
</comment>
<organism evidence="1 2">
    <name type="scientific">Cytospora leucostoma</name>
    <dbReference type="NCBI Taxonomy" id="1230097"/>
    <lineage>
        <taxon>Eukaryota</taxon>
        <taxon>Fungi</taxon>
        <taxon>Dikarya</taxon>
        <taxon>Ascomycota</taxon>
        <taxon>Pezizomycotina</taxon>
        <taxon>Sordariomycetes</taxon>
        <taxon>Sordariomycetidae</taxon>
        <taxon>Diaporthales</taxon>
        <taxon>Cytosporaceae</taxon>
        <taxon>Cytospora</taxon>
    </lineage>
</organism>
<gene>
    <name evidence="1" type="ORF">VPNG_08886</name>
</gene>
<dbReference type="STRING" id="1230097.A0A423VWW2"/>
<dbReference type="Proteomes" id="UP000285146">
    <property type="component" value="Unassembled WGS sequence"/>
</dbReference>
<evidence type="ECO:0000313" key="1">
    <source>
        <dbReference type="EMBL" id="ROV95481.1"/>
    </source>
</evidence>
<dbReference type="InParanoid" id="A0A423VWW2"/>
<dbReference type="AlphaFoldDB" id="A0A423VWW2"/>